<evidence type="ECO:0000313" key="2">
    <source>
        <dbReference type="Proteomes" id="UP000663879"/>
    </source>
</evidence>
<sequence length="173" mass="19693">GIQDFKCLLNIFSNCKKIKEIEVVSETFSNKTLAFCFKDQPIKFLDENVTRTGCLTQDGIIKIVSDVVQYIQLPIQDKTLVRQPHETFLASDSQIQYFNIDYLANKVKEPQLSHNVLLLDGIVLLSSFQEVMNHEMTAGTWYTHMSDTSKLIDVKIAIENTIIRGSIMECISV</sequence>
<comment type="caution">
    <text evidence="1">The sequence shown here is derived from an EMBL/GenBank/DDBJ whole genome shotgun (WGS) entry which is preliminary data.</text>
</comment>
<protein>
    <submittedName>
        <fullName evidence="1">Uncharacterized protein</fullName>
    </submittedName>
</protein>
<organism evidence="1 2">
    <name type="scientific">Brachionus calyciflorus</name>
    <dbReference type="NCBI Taxonomy" id="104777"/>
    <lineage>
        <taxon>Eukaryota</taxon>
        <taxon>Metazoa</taxon>
        <taxon>Spiralia</taxon>
        <taxon>Gnathifera</taxon>
        <taxon>Rotifera</taxon>
        <taxon>Eurotatoria</taxon>
        <taxon>Monogononta</taxon>
        <taxon>Pseudotrocha</taxon>
        <taxon>Ploima</taxon>
        <taxon>Brachionidae</taxon>
        <taxon>Brachionus</taxon>
    </lineage>
</organism>
<reference evidence="1" key="1">
    <citation type="submission" date="2021-02" db="EMBL/GenBank/DDBJ databases">
        <authorList>
            <person name="Nowell W R."/>
        </authorList>
    </citation>
    <scope>NUCLEOTIDE SEQUENCE</scope>
    <source>
        <strain evidence="1">Ploen Becks lab</strain>
    </source>
</reference>
<dbReference type="AlphaFoldDB" id="A0A814GG06"/>
<feature type="non-terminal residue" evidence="1">
    <location>
        <position position="1"/>
    </location>
</feature>
<proteinExistence type="predicted"/>
<dbReference type="Proteomes" id="UP000663879">
    <property type="component" value="Unassembled WGS sequence"/>
</dbReference>
<accession>A0A814GG06</accession>
<gene>
    <name evidence="1" type="ORF">OXX778_LOCUS16151</name>
</gene>
<dbReference type="EMBL" id="CAJNOC010003741">
    <property type="protein sequence ID" value="CAF0995853.1"/>
    <property type="molecule type" value="Genomic_DNA"/>
</dbReference>
<name>A0A814GG06_9BILA</name>
<evidence type="ECO:0000313" key="1">
    <source>
        <dbReference type="EMBL" id="CAF0995853.1"/>
    </source>
</evidence>
<keyword evidence="2" id="KW-1185">Reference proteome</keyword>